<accession>A0ABP0IY51</accession>
<evidence type="ECO:0000313" key="3">
    <source>
        <dbReference type="Proteomes" id="UP001642484"/>
    </source>
</evidence>
<dbReference type="EMBL" id="CAXAMN010024262">
    <property type="protein sequence ID" value="CAK9085138.1"/>
    <property type="molecule type" value="Genomic_DNA"/>
</dbReference>
<comment type="caution">
    <text evidence="1">The sequence shown here is derived from an EMBL/GenBank/DDBJ whole genome shotgun (WGS) entry which is preliminary data.</text>
</comment>
<reference evidence="1 3" key="1">
    <citation type="submission" date="2024-02" db="EMBL/GenBank/DDBJ databases">
        <authorList>
            <person name="Chen Y."/>
            <person name="Shah S."/>
            <person name="Dougan E. K."/>
            <person name="Thang M."/>
            <person name="Chan C."/>
        </authorList>
    </citation>
    <scope>NUCLEOTIDE SEQUENCE [LARGE SCALE GENOMIC DNA]</scope>
</reference>
<dbReference type="EMBL" id="CAXAMN010003958">
    <property type="protein sequence ID" value="CAK9007034.1"/>
    <property type="molecule type" value="Genomic_DNA"/>
</dbReference>
<proteinExistence type="predicted"/>
<gene>
    <name evidence="2" type="ORF">CCMP2556_LOCUS41354</name>
    <name evidence="1" type="ORF">CCMP2556_LOCUS8671</name>
</gene>
<keyword evidence="3" id="KW-1185">Reference proteome</keyword>
<dbReference type="Proteomes" id="UP001642484">
    <property type="component" value="Unassembled WGS sequence"/>
</dbReference>
<sequence>MSKRHREDQWQESGPKFHFILWESSAEGFVYESPLRVDAVIDEGDSGTGEGPRLCKECDGVTEPWKRSLELVHCCLRMTAKEGRAFRPEVLHLAALSPQTAIDYNVESFRLYNKRRRKNVLTESTVLAVPVHVMEGTVSADESGVTVEQLQGVLTPRKQMKDTKVVEQAKTSRRVARLAPALSAAGRRGRWRSACCLEASSFGKVAASRSWKVTWAPTWTFEVILWWPVWGSMEAVIVLGSLLQSKAQWPKLELPLVPYPRKDNGKRRSRLLAGMYGGRPHSRGKRCLYEGRSVKKRRAGQMKER</sequence>
<organism evidence="1 3">
    <name type="scientific">Durusdinium trenchii</name>
    <dbReference type="NCBI Taxonomy" id="1381693"/>
    <lineage>
        <taxon>Eukaryota</taxon>
        <taxon>Sar</taxon>
        <taxon>Alveolata</taxon>
        <taxon>Dinophyceae</taxon>
        <taxon>Suessiales</taxon>
        <taxon>Symbiodiniaceae</taxon>
        <taxon>Durusdinium</taxon>
    </lineage>
</organism>
<evidence type="ECO:0000313" key="2">
    <source>
        <dbReference type="EMBL" id="CAK9085138.1"/>
    </source>
</evidence>
<protein>
    <submittedName>
        <fullName evidence="1">Uncharacterized protein</fullName>
    </submittedName>
</protein>
<name>A0ABP0IY51_9DINO</name>
<evidence type="ECO:0000313" key="1">
    <source>
        <dbReference type="EMBL" id="CAK9007034.1"/>
    </source>
</evidence>